<dbReference type="RefSeq" id="WP_345342584.1">
    <property type="nucleotide sequence ID" value="NZ_BAABFB010000022.1"/>
</dbReference>
<protein>
    <submittedName>
        <fullName evidence="2">Uncharacterized protein</fullName>
    </submittedName>
</protein>
<proteinExistence type="predicted"/>
<name>A0ABP8NXQ0_9NOCA</name>
<keyword evidence="3" id="KW-1185">Reference proteome</keyword>
<comment type="caution">
    <text evidence="2">The sequence shown here is derived from an EMBL/GenBank/DDBJ whole genome shotgun (WGS) entry which is preliminary data.</text>
</comment>
<dbReference type="EMBL" id="BAABFB010000022">
    <property type="protein sequence ID" value="GAA4474152.1"/>
    <property type="molecule type" value="Genomic_DNA"/>
</dbReference>
<evidence type="ECO:0000313" key="2">
    <source>
        <dbReference type="EMBL" id="GAA4474152.1"/>
    </source>
</evidence>
<gene>
    <name evidence="2" type="ORF">GCM10023094_09220</name>
</gene>
<dbReference type="Proteomes" id="UP001501183">
    <property type="component" value="Unassembled WGS sequence"/>
</dbReference>
<organism evidence="2 3">
    <name type="scientific">Rhodococcus olei</name>
    <dbReference type="NCBI Taxonomy" id="2161675"/>
    <lineage>
        <taxon>Bacteria</taxon>
        <taxon>Bacillati</taxon>
        <taxon>Actinomycetota</taxon>
        <taxon>Actinomycetes</taxon>
        <taxon>Mycobacteriales</taxon>
        <taxon>Nocardiaceae</taxon>
        <taxon>Rhodococcus</taxon>
    </lineage>
</organism>
<sequence>MTTASTPDGTASRPKGVPISLTTALDFMQVRAALVRHLGGGNQALVFTRIQYRCGEPGKDRIEDPTGRWWRASLDVIARETGLSKSAVRTALRNLEAAGAVVSMKHHLHNNISDQTLSYRVVMQGDAPTEAPHFEMSDSASAEVSELAPVLMLNPADLSSPDSLKTKAKTRSSSSAPSAPSERDDVEAMVQRLYRRIEENGFRADSFTDAWRNEARLLLDKDGIELQQALDVIDWCQNNTFWRKNVLSMPKFRKQYNKLHAGWLESHRQASSVGVSTATKRLESIRALDSTEDEHGIQPGTSFMATQWKAVA</sequence>
<feature type="region of interest" description="Disordered" evidence="1">
    <location>
        <begin position="158"/>
        <end position="186"/>
    </location>
</feature>
<accession>A0ABP8NXQ0</accession>
<reference evidence="3" key="1">
    <citation type="journal article" date="2019" name="Int. J. Syst. Evol. Microbiol.">
        <title>The Global Catalogue of Microorganisms (GCM) 10K type strain sequencing project: providing services to taxonomists for standard genome sequencing and annotation.</title>
        <authorList>
            <consortium name="The Broad Institute Genomics Platform"/>
            <consortium name="The Broad Institute Genome Sequencing Center for Infectious Disease"/>
            <person name="Wu L."/>
            <person name="Ma J."/>
        </authorList>
    </citation>
    <scope>NUCLEOTIDE SEQUENCE [LARGE SCALE GENOMIC DNA]</scope>
    <source>
        <strain evidence="3">JCM 32206</strain>
    </source>
</reference>
<evidence type="ECO:0000256" key="1">
    <source>
        <dbReference type="SAM" id="MobiDB-lite"/>
    </source>
</evidence>
<evidence type="ECO:0000313" key="3">
    <source>
        <dbReference type="Proteomes" id="UP001501183"/>
    </source>
</evidence>